<dbReference type="FunFam" id="3.40.50.10860:FF:000003">
    <property type="entry name" value="Glutamate dehydrogenase"/>
    <property type="match status" value="1"/>
</dbReference>
<evidence type="ECO:0000313" key="9">
    <source>
        <dbReference type="EMBL" id="OHA54970.1"/>
    </source>
</evidence>
<dbReference type="AlphaFoldDB" id="A0A1G2Q323"/>
<dbReference type="InterPro" id="IPR006096">
    <property type="entry name" value="Glu/Leu/Phe/Val/Trp_DH_C"/>
</dbReference>
<dbReference type="SMART" id="SM00839">
    <property type="entry name" value="ELFV_dehydrog"/>
    <property type="match status" value="1"/>
</dbReference>
<organism evidence="9 10">
    <name type="scientific">Candidatus Veblenbacteria bacterium RIFOXYA2_FULL_43_9</name>
    <dbReference type="NCBI Taxonomy" id="1802425"/>
    <lineage>
        <taxon>Bacteria</taxon>
        <taxon>Candidatus Vebleniibacteriota</taxon>
    </lineage>
</organism>
<dbReference type="SUPFAM" id="SSF51735">
    <property type="entry name" value="NAD(P)-binding Rossmann-fold domains"/>
    <property type="match status" value="1"/>
</dbReference>
<feature type="site" description="Important for catalysis" evidence="6">
    <location>
        <position position="142"/>
    </location>
</feature>
<evidence type="ECO:0000259" key="8">
    <source>
        <dbReference type="SMART" id="SM00839"/>
    </source>
</evidence>
<dbReference type="InterPro" id="IPR033922">
    <property type="entry name" value="NAD_bind_Glu_DH"/>
</dbReference>
<dbReference type="Pfam" id="PF00208">
    <property type="entry name" value="ELFV_dehydrog"/>
    <property type="match status" value="1"/>
</dbReference>
<accession>A0A1G2Q323</accession>
<dbReference type="InterPro" id="IPR006095">
    <property type="entry name" value="Glu/Leu/Phe/Val/Trp_DH"/>
</dbReference>
<evidence type="ECO:0000256" key="4">
    <source>
        <dbReference type="PIRSR" id="PIRSR000185-1"/>
    </source>
</evidence>
<dbReference type="InterPro" id="IPR046346">
    <property type="entry name" value="Aminoacid_DH-like_N_sf"/>
</dbReference>
<dbReference type="PRINTS" id="PR00082">
    <property type="entry name" value="GLFDHDRGNASE"/>
</dbReference>
<evidence type="ECO:0000256" key="6">
    <source>
        <dbReference type="PIRSR" id="PIRSR000185-3"/>
    </source>
</evidence>
<feature type="binding site" evidence="5">
    <location>
        <position position="217"/>
    </location>
    <ligand>
        <name>NAD(+)</name>
        <dbReference type="ChEBI" id="CHEBI:57540"/>
    </ligand>
</feature>
<feature type="binding site" evidence="5">
    <location>
        <position position="345"/>
    </location>
    <ligand>
        <name>substrate</name>
    </ligand>
</feature>
<sequence>MSVFANALKQLKQAASYAKIPSAIIEQLKHPERILQFSFPVTMDNSEVRVFEGYRVQYSSARGPYKGGLRYHPQTNLDEVKALAFWMAVKCAVVGIPLGGGKGGITVDPKKLSEAELERLTRAFTRKLAPFIGPEQDVPAPDVNTTPQIMAWVRDEYERVVGKKVPGVVTGKPLNFGGSQGRTPATAQGGMYVLEELIGKLKLKPKQVSVAVQGMGNVGGIMAQLLHQAGYHVAAMSDSKGGIYNPKGLDVPAVERFKKQTGSLKNFPGAKPVTNAQLLELPVTILIPAALENQITGKNAGRIKAKVVFELANGPTTPEADVKLAKRKIIIVPDVLANAGGVTVSYFELVQNIQQYYWNEREVIAKLKPIMVTAFRQIWQRVEQLKVPLRTAAYVIALERIGQAIEARGKY</sequence>
<dbReference type="InterPro" id="IPR006097">
    <property type="entry name" value="Glu/Leu/Phe/Val/Trp_DH_dimer"/>
</dbReference>
<protein>
    <recommendedName>
        <fullName evidence="3">Glutamate dehydrogenase</fullName>
    </recommendedName>
</protein>
<evidence type="ECO:0000256" key="7">
    <source>
        <dbReference type="RuleBase" id="RU004417"/>
    </source>
</evidence>
<feature type="binding site" evidence="5">
    <location>
        <position position="90"/>
    </location>
    <ligand>
        <name>substrate</name>
    </ligand>
</feature>
<name>A0A1G2Q323_9BACT</name>
<feature type="domain" description="Glutamate/phenylalanine/leucine/valine/L-tryptophan dehydrogenase C-terminal" evidence="8">
    <location>
        <begin position="179"/>
        <end position="409"/>
    </location>
</feature>
<keyword evidence="5" id="KW-0547">Nucleotide-binding</keyword>
<evidence type="ECO:0000313" key="10">
    <source>
        <dbReference type="Proteomes" id="UP000178936"/>
    </source>
</evidence>
<dbReference type="InterPro" id="IPR036291">
    <property type="entry name" value="NAD(P)-bd_dom_sf"/>
</dbReference>
<dbReference type="PIRSF" id="PIRSF000185">
    <property type="entry name" value="Glu_DH"/>
    <property type="match status" value="1"/>
</dbReference>
<dbReference type="CDD" id="cd01076">
    <property type="entry name" value="NAD_bind_1_Glu_DH"/>
    <property type="match status" value="1"/>
</dbReference>
<dbReference type="PROSITE" id="PS00074">
    <property type="entry name" value="GLFV_DEHYDROGENASE"/>
    <property type="match status" value="1"/>
</dbReference>
<evidence type="ECO:0000256" key="1">
    <source>
        <dbReference type="ARBA" id="ARBA00006382"/>
    </source>
</evidence>
<dbReference type="GO" id="GO:0000166">
    <property type="term" value="F:nucleotide binding"/>
    <property type="evidence" value="ECO:0007669"/>
    <property type="project" value="UniProtKB-KW"/>
</dbReference>
<dbReference type="Proteomes" id="UP000178936">
    <property type="component" value="Unassembled WGS sequence"/>
</dbReference>
<dbReference type="PANTHER" id="PTHR11606:SF13">
    <property type="entry name" value="GLUTAMATE DEHYDROGENASE 1, MITOCHONDRIAL"/>
    <property type="match status" value="1"/>
</dbReference>
<comment type="similarity">
    <text evidence="1 3 7">Belongs to the Glu/Leu/Phe/Val dehydrogenases family.</text>
</comment>
<dbReference type="Pfam" id="PF02812">
    <property type="entry name" value="ELFV_dehydrog_N"/>
    <property type="match status" value="1"/>
</dbReference>
<dbReference type="EMBL" id="MHTB01000030">
    <property type="protein sequence ID" value="OHA54970.1"/>
    <property type="molecule type" value="Genomic_DNA"/>
</dbReference>
<dbReference type="GO" id="GO:0006538">
    <property type="term" value="P:L-glutamate catabolic process"/>
    <property type="evidence" value="ECO:0007669"/>
    <property type="project" value="TreeGrafter"/>
</dbReference>
<dbReference type="InterPro" id="IPR033524">
    <property type="entry name" value="Glu/Leu/Phe/Val_DH_AS"/>
</dbReference>
<comment type="caution">
    <text evidence="9">The sequence shown here is derived from an EMBL/GenBank/DDBJ whole genome shotgun (WGS) entry which is preliminary data.</text>
</comment>
<dbReference type="PANTHER" id="PTHR11606">
    <property type="entry name" value="GLUTAMATE DEHYDROGENASE"/>
    <property type="match status" value="1"/>
</dbReference>
<gene>
    <name evidence="9" type="ORF">A2226_00050</name>
</gene>
<dbReference type="Gene3D" id="3.40.50.720">
    <property type="entry name" value="NAD(P)-binding Rossmann-like Domain"/>
    <property type="match status" value="1"/>
</dbReference>
<evidence type="ECO:0000256" key="3">
    <source>
        <dbReference type="PIRNR" id="PIRNR000185"/>
    </source>
</evidence>
<feature type="binding site" evidence="5">
    <location>
        <position position="186"/>
    </location>
    <ligand>
        <name>NAD(+)</name>
        <dbReference type="ChEBI" id="CHEBI:57540"/>
    </ligand>
</feature>
<feature type="active site" description="Proton donor" evidence="4">
    <location>
        <position position="102"/>
    </location>
</feature>
<dbReference type="Gene3D" id="3.40.50.10860">
    <property type="entry name" value="Leucine Dehydrogenase, chain A, domain 1"/>
    <property type="match status" value="1"/>
</dbReference>
<keyword evidence="5" id="KW-0520">NAD</keyword>
<dbReference type="InterPro" id="IPR014362">
    <property type="entry name" value="Glu_DH"/>
</dbReference>
<proteinExistence type="inferred from homology"/>
<evidence type="ECO:0000256" key="5">
    <source>
        <dbReference type="PIRSR" id="PIRSR000185-2"/>
    </source>
</evidence>
<keyword evidence="2 3" id="KW-0560">Oxidoreductase</keyword>
<evidence type="ECO:0000256" key="2">
    <source>
        <dbReference type="ARBA" id="ARBA00023002"/>
    </source>
</evidence>
<dbReference type="GO" id="GO:0004352">
    <property type="term" value="F:glutamate dehydrogenase (NAD+) activity"/>
    <property type="evidence" value="ECO:0007669"/>
    <property type="project" value="TreeGrafter"/>
</dbReference>
<dbReference type="SUPFAM" id="SSF53223">
    <property type="entry name" value="Aminoacid dehydrogenase-like, N-terminal domain"/>
    <property type="match status" value="1"/>
</dbReference>
<reference evidence="9 10" key="1">
    <citation type="journal article" date="2016" name="Nat. Commun.">
        <title>Thousands of microbial genomes shed light on interconnected biogeochemical processes in an aquifer system.</title>
        <authorList>
            <person name="Anantharaman K."/>
            <person name="Brown C.T."/>
            <person name="Hug L.A."/>
            <person name="Sharon I."/>
            <person name="Castelle C.J."/>
            <person name="Probst A.J."/>
            <person name="Thomas B.C."/>
            <person name="Singh A."/>
            <person name="Wilkins M.J."/>
            <person name="Karaoz U."/>
            <person name="Brodie E.L."/>
            <person name="Williams K.H."/>
            <person name="Hubbard S.S."/>
            <person name="Banfield J.F."/>
        </authorList>
    </citation>
    <scope>NUCLEOTIDE SEQUENCE [LARGE SCALE GENOMIC DNA]</scope>
</reference>
<feature type="binding site" evidence="5">
    <location>
        <position position="66"/>
    </location>
    <ligand>
        <name>substrate</name>
    </ligand>
</feature>